<dbReference type="FunFam" id="3.40.50.720:FF:000080">
    <property type="entry name" value="Thiazole biosynthesis adenylyltransferase ThiF"/>
    <property type="match status" value="1"/>
</dbReference>
<evidence type="ECO:0000313" key="4">
    <source>
        <dbReference type="Proteomes" id="UP000006683"/>
    </source>
</evidence>
<dbReference type="AlphaFoldDB" id="E1SUA2"/>
<dbReference type="InterPro" id="IPR045886">
    <property type="entry name" value="ThiF/MoeB/HesA"/>
</dbReference>
<keyword evidence="4" id="KW-1185">Reference proteome</keyword>
<dbReference type="InterPro" id="IPR035985">
    <property type="entry name" value="Ubiquitin-activating_enz"/>
</dbReference>
<dbReference type="eggNOG" id="COG0476">
    <property type="taxonomic scope" value="Bacteria"/>
</dbReference>
<sequence length="252" mass="26557">MLSDNDYLRFGRQLLMPQWGEPGQGQLARQRVLLIGLGGLGCPALQYLAGAGVGQLRLVDADTVSLSNLPRQTLYRPDQVGELKVTAAAQWVAAHNPGLSVEAIAGMATAERLPALLEQVDVVLDCTDQLASRHAINAACVAWGVPLVSGAAIGWQGQLMVIDPVNTPASACFACLSDPNETATPDSCQQAGVAGPVVGAVGTLQALLALRLLLGQPVQTGLHRFDGLQFQWQRFELSPVAECPVCSDSRSL</sequence>
<dbReference type="Proteomes" id="UP000006683">
    <property type="component" value="Chromosome"/>
</dbReference>
<dbReference type="PANTHER" id="PTHR10953">
    <property type="entry name" value="UBIQUITIN-ACTIVATING ENZYME E1"/>
    <property type="match status" value="1"/>
</dbReference>
<dbReference type="GO" id="GO:0004792">
    <property type="term" value="F:thiosulfate-cyanide sulfurtransferase activity"/>
    <property type="evidence" value="ECO:0007669"/>
    <property type="project" value="TreeGrafter"/>
</dbReference>
<dbReference type="OrthoDB" id="9804286at2"/>
<proteinExistence type="inferred from homology"/>
<dbReference type="GO" id="GO:0008641">
    <property type="term" value="F:ubiquitin-like modifier activating enzyme activity"/>
    <property type="evidence" value="ECO:0007669"/>
    <property type="project" value="InterPro"/>
</dbReference>
<dbReference type="GeneID" id="67182241"/>
<dbReference type="GO" id="GO:0005829">
    <property type="term" value="C:cytosol"/>
    <property type="evidence" value="ECO:0007669"/>
    <property type="project" value="TreeGrafter"/>
</dbReference>
<keyword evidence="3" id="KW-0548">Nucleotidyltransferase</keyword>
<evidence type="ECO:0000313" key="3">
    <source>
        <dbReference type="EMBL" id="ADN76235.1"/>
    </source>
</evidence>
<dbReference type="STRING" id="550540.Fbal_2032"/>
<organism evidence="3 4">
    <name type="scientific">Ferrimonas balearica (strain DSM 9799 / CCM 4581 / KCTC 23876 / PAT)</name>
    <dbReference type="NCBI Taxonomy" id="550540"/>
    <lineage>
        <taxon>Bacteria</taxon>
        <taxon>Pseudomonadati</taxon>
        <taxon>Pseudomonadota</taxon>
        <taxon>Gammaproteobacteria</taxon>
        <taxon>Alteromonadales</taxon>
        <taxon>Ferrimonadaceae</taxon>
        <taxon>Ferrimonas</taxon>
    </lineage>
</organism>
<name>E1SUA2_FERBD</name>
<dbReference type="EMBL" id="CP002209">
    <property type="protein sequence ID" value="ADN76235.1"/>
    <property type="molecule type" value="Genomic_DNA"/>
</dbReference>
<dbReference type="SUPFAM" id="SSF69572">
    <property type="entry name" value="Activating enzymes of the ubiquitin-like proteins"/>
    <property type="match status" value="1"/>
</dbReference>
<dbReference type="RefSeq" id="WP_013345541.1">
    <property type="nucleotide sequence ID" value="NC_014541.1"/>
</dbReference>
<dbReference type="GO" id="GO:0008146">
    <property type="term" value="F:sulfotransferase activity"/>
    <property type="evidence" value="ECO:0007669"/>
    <property type="project" value="TreeGrafter"/>
</dbReference>
<dbReference type="HOGENOM" id="CLU_013325_10_3_6"/>
<dbReference type="Gene3D" id="3.40.50.720">
    <property type="entry name" value="NAD(P)-binding Rossmann-like Domain"/>
    <property type="match status" value="1"/>
</dbReference>
<evidence type="ECO:0000256" key="1">
    <source>
        <dbReference type="ARBA" id="ARBA00009919"/>
    </source>
</evidence>
<protein>
    <submittedName>
        <fullName evidence="3">(Sulfur carrier protein ThiS) adenylyltransferase</fullName>
    </submittedName>
</protein>
<gene>
    <name evidence="3" type="ordered locus">Fbal_2032</name>
</gene>
<dbReference type="InterPro" id="IPR000594">
    <property type="entry name" value="ThiF_NAD_FAD-bd"/>
</dbReference>
<accession>E1SUA2</accession>
<dbReference type="KEGG" id="fbl:Fbal_2032"/>
<feature type="domain" description="THIF-type NAD/FAD binding fold" evidence="2">
    <location>
        <begin position="11"/>
        <end position="244"/>
    </location>
</feature>
<dbReference type="GO" id="GO:0016779">
    <property type="term" value="F:nucleotidyltransferase activity"/>
    <property type="evidence" value="ECO:0007669"/>
    <property type="project" value="UniProtKB-KW"/>
</dbReference>
<reference evidence="3 4" key="1">
    <citation type="journal article" date="2010" name="Stand. Genomic Sci.">
        <title>Complete genome sequence of Ferrimonas balearica type strain (PAT).</title>
        <authorList>
            <person name="Nolan M."/>
            <person name="Sikorski J."/>
            <person name="Davenport K."/>
            <person name="Lucas S."/>
            <person name="Glavina Del Rio T."/>
            <person name="Tice H."/>
            <person name="Cheng J."/>
            <person name="Goodwin L."/>
            <person name="Pitluck S."/>
            <person name="Liolios K."/>
            <person name="Ivanova N."/>
            <person name="Mavromatis K."/>
            <person name="Ovchinnikova G."/>
            <person name="Pati A."/>
            <person name="Chen A."/>
            <person name="Palaniappan K."/>
            <person name="Land M."/>
            <person name="Hauser L."/>
            <person name="Chang Y."/>
            <person name="Jeffries C."/>
            <person name="Tapia R."/>
            <person name="Brettin T."/>
            <person name="Detter J."/>
            <person name="Han C."/>
            <person name="Yasawong M."/>
            <person name="Rohde M."/>
            <person name="Tindall B."/>
            <person name="Goker M."/>
            <person name="Woyke T."/>
            <person name="Bristow J."/>
            <person name="Eisen J."/>
            <person name="Markowitz V."/>
            <person name="Hugenholtz P."/>
            <person name="Kyrpides N."/>
            <person name="Klenk H."/>
            <person name="Lapidus A."/>
        </authorList>
    </citation>
    <scope>NUCLEOTIDE SEQUENCE [LARGE SCALE GENOMIC DNA]</scope>
    <source>
        <strain evidence="4">DSM 9799 / CCM 4581 / KCTC 23876 / PAT</strain>
    </source>
</reference>
<keyword evidence="3" id="KW-0808">Transferase</keyword>
<dbReference type="Pfam" id="PF00899">
    <property type="entry name" value="ThiF"/>
    <property type="match status" value="1"/>
</dbReference>
<dbReference type="PANTHER" id="PTHR10953:SF240">
    <property type="entry name" value="SULFUR CARRIER PROTEIN THIS ADENYLYLTRANSFERASE"/>
    <property type="match status" value="1"/>
</dbReference>
<evidence type="ECO:0000259" key="2">
    <source>
        <dbReference type="Pfam" id="PF00899"/>
    </source>
</evidence>
<dbReference type="CDD" id="cd00757">
    <property type="entry name" value="ThiF_MoeB_HesA_family"/>
    <property type="match status" value="1"/>
</dbReference>
<comment type="similarity">
    <text evidence="1">Belongs to the HesA/MoeB/ThiF family.</text>
</comment>